<name>A0ABT0FPU6_9ACTN</name>
<accession>A0ABT0FPU6</accession>
<keyword evidence="2" id="KW-1185">Reference proteome</keyword>
<dbReference type="RefSeq" id="WP_242383862.1">
    <property type="nucleotide sequence ID" value="NZ_JAKRKC020000001.1"/>
</dbReference>
<protein>
    <submittedName>
        <fullName evidence="1">Uncharacterized protein</fullName>
    </submittedName>
</protein>
<proteinExistence type="predicted"/>
<dbReference type="Proteomes" id="UP001317259">
    <property type="component" value="Unassembled WGS sequence"/>
</dbReference>
<evidence type="ECO:0000313" key="1">
    <source>
        <dbReference type="EMBL" id="MCK2214311.1"/>
    </source>
</evidence>
<gene>
    <name evidence="1" type="ORF">MF672_010980</name>
</gene>
<reference evidence="1 2" key="1">
    <citation type="submission" date="2022-04" db="EMBL/GenBank/DDBJ databases">
        <title>Genome draft of Actinomadura sp. ATCC 31491.</title>
        <authorList>
            <person name="Shi X."/>
            <person name="Du Y."/>
        </authorList>
    </citation>
    <scope>NUCLEOTIDE SEQUENCE [LARGE SCALE GENOMIC DNA]</scope>
    <source>
        <strain evidence="1 2">ATCC 31491</strain>
    </source>
</reference>
<evidence type="ECO:0000313" key="2">
    <source>
        <dbReference type="Proteomes" id="UP001317259"/>
    </source>
</evidence>
<organism evidence="1 2">
    <name type="scientific">Actinomadura luzonensis</name>
    <dbReference type="NCBI Taxonomy" id="2805427"/>
    <lineage>
        <taxon>Bacteria</taxon>
        <taxon>Bacillati</taxon>
        <taxon>Actinomycetota</taxon>
        <taxon>Actinomycetes</taxon>
        <taxon>Streptosporangiales</taxon>
        <taxon>Thermomonosporaceae</taxon>
        <taxon>Actinomadura</taxon>
    </lineage>
</organism>
<dbReference type="EMBL" id="JAKRKC020000001">
    <property type="protein sequence ID" value="MCK2214311.1"/>
    <property type="molecule type" value="Genomic_DNA"/>
</dbReference>
<comment type="caution">
    <text evidence="1">The sequence shown here is derived from an EMBL/GenBank/DDBJ whole genome shotgun (WGS) entry which is preliminary data.</text>
</comment>
<sequence>MTPAETITYYDDPDHAQSMIDLLMRAHPGWTVWRLGTDRTFRSTPQWYARREDWPAGVQSLSCENAGMLNLAMFQANAGARL</sequence>